<proteinExistence type="predicted"/>
<evidence type="ECO:0000313" key="2">
    <source>
        <dbReference type="EMBL" id="KAK3955206.1"/>
    </source>
</evidence>
<reference evidence="2" key="1">
    <citation type="journal article" date="2023" name="Mol. Phylogenet. Evol.">
        <title>Genome-scale phylogeny and comparative genomics of the fungal order Sordariales.</title>
        <authorList>
            <person name="Hensen N."/>
            <person name="Bonometti L."/>
            <person name="Westerberg I."/>
            <person name="Brannstrom I.O."/>
            <person name="Guillou S."/>
            <person name="Cros-Aarteil S."/>
            <person name="Calhoun S."/>
            <person name="Haridas S."/>
            <person name="Kuo A."/>
            <person name="Mondo S."/>
            <person name="Pangilinan J."/>
            <person name="Riley R."/>
            <person name="LaButti K."/>
            <person name="Andreopoulos B."/>
            <person name="Lipzen A."/>
            <person name="Chen C."/>
            <person name="Yan M."/>
            <person name="Daum C."/>
            <person name="Ng V."/>
            <person name="Clum A."/>
            <person name="Steindorff A."/>
            <person name="Ohm R.A."/>
            <person name="Martin F."/>
            <person name="Silar P."/>
            <person name="Natvig D.O."/>
            <person name="Lalanne C."/>
            <person name="Gautier V."/>
            <person name="Ament-Velasquez S.L."/>
            <person name="Kruys A."/>
            <person name="Hutchinson M.I."/>
            <person name="Powell A.J."/>
            <person name="Barry K."/>
            <person name="Miller A.N."/>
            <person name="Grigoriev I.V."/>
            <person name="Debuchy R."/>
            <person name="Gladieux P."/>
            <person name="Hiltunen Thoren M."/>
            <person name="Johannesson H."/>
        </authorList>
    </citation>
    <scope>NUCLEOTIDE SEQUENCE</scope>
    <source>
        <strain evidence="2">CBS 626.80</strain>
    </source>
</reference>
<feature type="compositionally biased region" description="Polar residues" evidence="1">
    <location>
        <begin position="289"/>
        <end position="304"/>
    </location>
</feature>
<feature type="compositionally biased region" description="Low complexity" evidence="1">
    <location>
        <begin position="175"/>
        <end position="191"/>
    </location>
</feature>
<name>A0AAN6SJE3_9PEZI</name>
<feature type="region of interest" description="Disordered" evidence="1">
    <location>
        <begin position="166"/>
        <end position="199"/>
    </location>
</feature>
<keyword evidence="3" id="KW-1185">Reference proteome</keyword>
<gene>
    <name evidence="2" type="ORF">QBC32DRAFT_253689</name>
</gene>
<evidence type="ECO:0000313" key="3">
    <source>
        <dbReference type="Proteomes" id="UP001303222"/>
    </source>
</evidence>
<feature type="region of interest" description="Disordered" evidence="1">
    <location>
        <begin position="286"/>
        <end position="318"/>
    </location>
</feature>
<dbReference type="EMBL" id="MU859079">
    <property type="protein sequence ID" value="KAK3955206.1"/>
    <property type="molecule type" value="Genomic_DNA"/>
</dbReference>
<accession>A0AAN6SJE3</accession>
<reference evidence="2" key="2">
    <citation type="submission" date="2023-06" db="EMBL/GenBank/DDBJ databases">
        <authorList>
            <consortium name="Lawrence Berkeley National Laboratory"/>
            <person name="Mondo S.J."/>
            <person name="Hensen N."/>
            <person name="Bonometti L."/>
            <person name="Westerberg I."/>
            <person name="Brannstrom I.O."/>
            <person name="Guillou S."/>
            <person name="Cros-Aarteil S."/>
            <person name="Calhoun S."/>
            <person name="Haridas S."/>
            <person name="Kuo A."/>
            <person name="Pangilinan J."/>
            <person name="Riley R."/>
            <person name="Labutti K."/>
            <person name="Andreopoulos B."/>
            <person name="Lipzen A."/>
            <person name="Chen C."/>
            <person name="Yanf M."/>
            <person name="Daum C."/>
            <person name="Ng V."/>
            <person name="Clum A."/>
            <person name="Steindorff A."/>
            <person name="Ohm R."/>
            <person name="Martin F."/>
            <person name="Silar P."/>
            <person name="Natvig D."/>
            <person name="Lalanne C."/>
            <person name="Gautier V."/>
            <person name="Ament-Velasquez S.L."/>
            <person name="Kruys A."/>
            <person name="Hutchinson M.I."/>
            <person name="Powell A.J."/>
            <person name="Barry K."/>
            <person name="Miller A.N."/>
            <person name="Grigoriev I.V."/>
            <person name="Debuchy R."/>
            <person name="Gladieux P."/>
            <person name="Thoren M.H."/>
            <person name="Johannesson H."/>
        </authorList>
    </citation>
    <scope>NUCLEOTIDE SEQUENCE</scope>
    <source>
        <strain evidence="2">CBS 626.80</strain>
    </source>
</reference>
<organism evidence="2 3">
    <name type="scientific">Pseudoneurospora amorphoporcata</name>
    <dbReference type="NCBI Taxonomy" id="241081"/>
    <lineage>
        <taxon>Eukaryota</taxon>
        <taxon>Fungi</taxon>
        <taxon>Dikarya</taxon>
        <taxon>Ascomycota</taxon>
        <taxon>Pezizomycotina</taxon>
        <taxon>Sordariomycetes</taxon>
        <taxon>Sordariomycetidae</taxon>
        <taxon>Sordariales</taxon>
        <taxon>Sordariaceae</taxon>
        <taxon>Pseudoneurospora</taxon>
    </lineage>
</organism>
<evidence type="ECO:0000256" key="1">
    <source>
        <dbReference type="SAM" id="MobiDB-lite"/>
    </source>
</evidence>
<dbReference type="Proteomes" id="UP001303222">
    <property type="component" value="Unassembled WGS sequence"/>
</dbReference>
<sequence length="318" mass="32687">MSTHTTPHIDKKVLLALVPLASFAASHPHEGNPNAHGPVNFSEIAQSIASVEASISSSSHSTHPTPSLLHGIIPNITTSTSTDTEPLVIIPTRTATVWATVIQQTQVVTVVKTVAPTHKPSATIPIATRSSTSRTTSTDTDPLVIIPVTGTATDLVNYGTYTIPASLPPLPPRPMASHSASNRSKSAAKSSTTDDGPLEIIPVTGTITELANYDTVMVPTATATTVVIIPVSSGSGSGSESQGSGQGQNMGQMLGHIQGMGQSSSRAVMHPIVSLGDRLTVVTGGDGKTTITRASPTAPQSTSKVAEGNDGKVCKEEQ</sequence>
<feature type="compositionally biased region" description="Basic and acidic residues" evidence="1">
    <location>
        <begin position="307"/>
        <end position="318"/>
    </location>
</feature>
<dbReference type="AlphaFoldDB" id="A0AAN6SJE3"/>
<comment type="caution">
    <text evidence="2">The sequence shown here is derived from an EMBL/GenBank/DDBJ whole genome shotgun (WGS) entry which is preliminary data.</text>
</comment>
<protein>
    <submittedName>
        <fullName evidence="2">Uncharacterized protein</fullName>
    </submittedName>
</protein>